<evidence type="ECO:0000256" key="7">
    <source>
        <dbReference type="ARBA" id="ARBA00023136"/>
    </source>
</evidence>
<evidence type="ECO:0000256" key="2">
    <source>
        <dbReference type="ARBA" id="ARBA00022448"/>
    </source>
</evidence>
<feature type="domain" description="Na+/H+ antiporter NhaC-like C-terminal" evidence="10">
    <location>
        <begin position="36"/>
        <end position="210"/>
    </location>
</feature>
<feature type="transmembrane region" description="Helical" evidence="9">
    <location>
        <begin position="32"/>
        <end position="51"/>
    </location>
</feature>
<feature type="transmembrane region" description="Helical" evidence="9">
    <location>
        <begin position="9"/>
        <end position="26"/>
    </location>
</feature>
<evidence type="ECO:0000259" key="10">
    <source>
        <dbReference type="Pfam" id="PF03553"/>
    </source>
</evidence>
<keyword evidence="6 9" id="KW-1133">Transmembrane helix</keyword>
<evidence type="ECO:0000256" key="8">
    <source>
        <dbReference type="ARBA" id="ARBA00038435"/>
    </source>
</evidence>
<evidence type="ECO:0000256" key="4">
    <source>
        <dbReference type="ARBA" id="ARBA00022475"/>
    </source>
</evidence>
<feature type="transmembrane region" description="Helical" evidence="9">
    <location>
        <begin position="149"/>
        <end position="172"/>
    </location>
</feature>
<feature type="transmembrane region" description="Helical" evidence="9">
    <location>
        <begin position="72"/>
        <end position="95"/>
    </location>
</feature>
<feature type="transmembrane region" description="Helical" evidence="9">
    <location>
        <begin position="110"/>
        <end position="137"/>
    </location>
</feature>
<keyword evidence="2" id="KW-0813">Transport</keyword>
<feature type="transmembrane region" description="Helical" evidence="9">
    <location>
        <begin position="192"/>
        <end position="211"/>
    </location>
</feature>
<keyword evidence="3" id="KW-0050">Antiport</keyword>
<comment type="caution">
    <text evidence="11">The sequence shown here is derived from an EMBL/GenBank/DDBJ whole genome shotgun (WGS) entry which is preliminary data.</text>
</comment>
<evidence type="ECO:0000256" key="1">
    <source>
        <dbReference type="ARBA" id="ARBA00004651"/>
    </source>
</evidence>
<feature type="domain" description="Na+/H+ antiporter NhaC-like C-terminal" evidence="10">
    <location>
        <begin position="238"/>
        <end position="421"/>
    </location>
</feature>
<accession>A0ABQ1Q361</accession>
<dbReference type="InterPro" id="IPR018461">
    <property type="entry name" value="Na/H_Antiport_NhaC-like_C"/>
</dbReference>
<comment type="subcellular location">
    <subcellularLocation>
        <location evidence="1">Cell membrane</location>
        <topology evidence="1">Multi-pass membrane protein</topology>
    </subcellularLocation>
</comment>
<feature type="transmembrane region" description="Helical" evidence="9">
    <location>
        <begin position="279"/>
        <end position="299"/>
    </location>
</feature>
<keyword evidence="4" id="KW-1003">Cell membrane</keyword>
<evidence type="ECO:0000313" key="11">
    <source>
        <dbReference type="EMBL" id="GGD11283.1"/>
    </source>
</evidence>
<evidence type="ECO:0000256" key="6">
    <source>
        <dbReference type="ARBA" id="ARBA00022989"/>
    </source>
</evidence>
<dbReference type="PANTHER" id="PTHR33451">
    <property type="entry name" value="MALATE-2H(+)/NA(+)-LACTATE ANTIPORTER"/>
    <property type="match status" value="1"/>
</dbReference>
<dbReference type="Pfam" id="PF03553">
    <property type="entry name" value="Na_H_antiporter"/>
    <property type="match status" value="2"/>
</dbReference>
<feature type="transmembrane region" description="Helical" evidence="9">
    <location>
        <begin position="232"/>
        <end position="259"/>
    </location>
</feature>
<dbReference type="PANTHER" id="PTHR33451:SF5">
    <property type="entry name" value="NA+_H+ ANTIPORTER"/>
    <property type="match status" value="1"/>
</dbReference>
<dbReference type="InterPro" id="IPR052180">
    <property type="entry name" value="NhaC_Na-H+_Antiporter"/>
</dbReference>
<sequence>MNINKGNPIALLPLFIFLVIFVGSGIVTGDFYYISILIPALIAAIVAILQNRKKPTFEKVEQFAKGAGHPDIMIMVFIFILAGAFSSVASSIGAVESTVNLALTYLPENLIIVGVFIIAGFISLSMGTSVGTISALAPIAVGISAETDFSAALSLAAVVGGAMFGDNLSIISDTTIAAVRTQKTEMKDKFKANFFIVLPAAIATIIVLIVITSGGTSSIDAENFNWLKVIPYIGVLVGALAGLNVMAVLIGGILLSGIIGGVSGNYSLDAFMSNITSGINSMSELIFLTIIIGGIVAMIQHNGGIQFLLHTLTKGIRSKKGAEGSIAGLVATTNLATANNTIAIITTGQLAKNIADEYEIDSRKSASLLDIFSCTVQGLIPYGAQLLTAAQIGSLSPIELLPYSFYPILIAISGIIAIAIGFPRFKKAA</sequence>
<organism evidence="11 12">
    <name type="scientific">Pontibacillus salipaludis</name>
    <dbReference type="NCBI Taxonomy" id="1697394"/>
    <lineage>
        <taxon>Bacteria</taxon>
        <taxon>Bacillati</taxon>
        <taxon>Bacillota</taxon>
        <taxon>Bacilli</taxon>
        <taxon>Bacillales</taxon>
        <taxon>Bacillaceae</taxon>
        <taxon>Pontibacillus</taxon>
    </lineage>
</organism>
<dbReference type="Proteomes" id="UP000642571">
    <property type="component" value="Unassembled WGS sequence"/>
</dbReference>
<comment type="similarity">
    <text evidence="8">Belongs to the NhaC Na(+)/H(+) (TC 2.A.35) antiporter family.</text>
</comment>
<proteinExistence type="inferred from homology"/>
<reference evidence="12" key="1">
    <citation type="journal article" date="2019" name="Int. J. Syst. Evol. Microbiol.">
        <title>The Global Catalogue of Microorganisms (GCM) 10K type strain sequencing project: providing services to taxonomists for standard genome sequencing and annotation.</title>
        <authorList>
            <consortium name="The Broad Institute Genomics Platform"/>
            <consortium name="The Broad Institute Genome Sequencing Center for Infectious Disease"/>
            <person name="Wu L."/>
            <person name="Ma J."/>
        </authorList>
    </citation>
    <scope>NUCLEOTIDE SEQUENCE [LARGE SCALE GENOMIC DNA]</scope>
    <source>
        <strain evidence="12">CGMCC 1.15353</strain>
    </source>
</reference>
<keyword evidence="5 9" id="KW-0812">Transmembrane</keyword>
<dbReference type="EMBL" id="BMIN01000007">
    <property type="protein sequence ID" value="GGD11283.1"/>
    <property type="molecule type" value="Genomic_DNA"/>
</dbReference>
<protein>
    <submittedName>
        <fullName evidence="11">Sodium:proton antiporter</fullName>
    </submittedName>
</protein>
<keyword evidence="12" id="KW-1185">Reference proteome</keyword>
<evidence type="ECO:0000256" key="9">
    <source>
        <dbReference type="SAM" id="Phobius"/>
    </source>
</evidence>
<gene>
    <name evidence="11" type="ORF">GCM10011389_18470</name>
</gene>
<evidence type="ECO:0000256" key="5">
    <source>
        <dbReference type="ARBA" id="ARBA00022692"/>
    </source>
</evidence>
<name>A0ABQ1Q361_9BACI</name>
<feature type="transmembrane region" description="Helical" evidence="9">
    <location>
        <begin position="404"/>
        <end position="422"/>
    </location>
</feature>
<keyword evidence="7 9" id="KW-0472">Membrane</keyword>
<evidence type="ECO:0000256" key="3">
    <source>
        <dbReference type="ARBA" id="ARBA00022449"/>
    </source>
</evidence>
<evidence type="ECO:0000313" key="12">
    <source>
        <dbReference type="Proteomes" id="UP000642571"/>
    </source>
</evidence>